<keyword evidence="3" id="KW-1185">Reference proteome</keyword>
<dbReference type="RefSeq" id="WP_267805825.1">
    <property type="nucleotide sequence ID" value="NZ_JANIGP010000036.1"/>
</dbReference>
<feature type="region of interest" description="Disordered" evidence="1">
    <location>
        <begin position="1"/>
        <end position="115"/>
    </location>
</feature>
<feature type="non-terminal residue" evidence="2">
    <location>
        <position position="115"/>
    </location>
</feature>
<comment type="caution">
    <text evidence="2">The sequence shown here is derived from an EMBL/GenBank/DDBJ whole genome shotgun (WGS) entry which is preliminary data.</text>
</comment>
<dbReference type="Proteomes" id="UP001207830">
    <property type="component" value="Unassembled WGS sequence"/>
</dbReference>
<gene>
    <name evidence="2" type="ORF">NQF78_26915</name>
</gene>
<evidence type="ECO:0000313" key="2">
    <source>
        <dbReference type="EMBL" id="MCY0111938.1"/>
    </source>
</evidence>
<evidence type="ECO:0000256" key="1">
    <source>
        <dbReference type="SAM" id="MobiDB-lite"/>
    </source>
</evidence>
<name>A0ABT3Z2H6_9PSED</name>
<accession>A0ABT3Z2H6</accession>
<sequence>MHKKTAAPFNRDGGFLVSSQHTQESRRKSGGFLQKSGSGQRQRSFAFEDMPESNLSGNSCQMILKPHPDHSSQTPTHLSDLTGANFTVPVPNHSIAPHSAGVPSMLVQPRKDINT</sequence>
<proteinExistence type="predicted"/>
<evidence type="ECO:0000313" key="3">
    <source>
        <dbReference type="Proteomes" id="UP001207830"/>
    </source>
</evidence>
<feature type="compositionally biased region" description="Polar residues" evidence="1">
    <location>
        <begin position="71"/>
        <end position="85"/>
    </location>
</feature>
<organism evidence="2 3">
    <name type="scientific">Pseudomonas monsensis</name>
    <dbReference type="NCBI Taxonomy" id="2745509"/>
    <lineage>
        <taxon>Bacteria</taxon>
        <taxon>Pseudomonadati</taxon>
        <taxon>Pseudomonadota</taxon>
        <taxon>Gammaproteobacteria</taxon>
        <taxon>Pseudomonadales</taxon>
        <taxon>Pseudomonadaceae</taxon>
        <taxon>Pseudomonas</taxon>
    </lineage>
</organism>
<reference evidence="2 3" key="1">
    <citation type="submission" date="2022-07" db="EMBL/GenBank/DDBJ databases">
        <title>Characterization of plant growth promoting rhizobacteria (PGPR) for use as bioinoculants in agriculture.</title>
        <authorList>
            <person name="Hassen A.I."/>
            <person name="Pierneef R."/>
        </authorList>
    </citation>
    <scope>NUCLEOTIDE SEQUENCE [LARGE SCALE GENOMIC DNA]</scope>
    <source>
        <strain evidence="2 3">SARCC-3054</strain>
    </source>
</reference>
<dbReference type="EMBL" id="JANIGP010000036">
    <property type="protein sequence ID" value="MCY0111938.1"/>
    <property type="molecule type" value="Genomic_DNA"/>
</dbReference>
<protein>
    <submittedName>
        <fullName evidence="2">Uncharacterized protein</fullName>
    </submittedName>
</protein>